<dbReference type="EMBL" id="CAJOBI010034722">
    <property type="protein sequence ID" value="CAF4292514.1"/>
    <property type="molecule type" value="Genomic_DNA"/>
</dbReference>
<comment type="caution">
    <text evidence="2">The sequence shown here is derived from an EMBL/GenBank/DDBJ whole genome shotgun (WGS) entry which is preliminary data.</text>
</comment>
<name>A0A8S2TPB1_9BILA</name>
<organism evidence="2 3">
    <name type="scientific">Rotaria magnacalcarata</name>
    <dbReference type="NCBI Taxonomy" id="392030"/>
    <lineage>
        <taxon>Eukaryota</taxon>
        <taxon>Metazoa</taxon>
        <taxon>Spiralia</taxon>
        <taxon>Gnathifera</taxon>
        <taxon>Rotifera</taxon>
        <taxon>Eurotatoria</taxon>
        <taxon>Bdelloidea</taxon>
        <taxon>Philodinida</taxon>
        <taxon>Philodinidae</taxon>
        <taxon>Rotaria</taxon>
    </lineage>
</organism>
<gene>
    <name evidence="2" type="ORF">SMN809_LOCUS25735</name>
</gene>
<protein>
    <submittedName>
        <fullName evidence="2">Uncharacterized protein</fullName>
    </submittedName>
</protein>
<feature type="compositionally biased region" description="Polar residues" evidence="1">
    <location>
        <begin position="34"/>
        <end position="45"/>
    </location>
</feature>
<evidence type="ECO:0000313" key="3">
    <source>
        <dbReference type="Proteomes" id="UP000676336"/>
    </source>
</evidence>
<evidence type="ECO:0000256" key="1">
    <source>
        <dbReference type="SAM" id="MobiDB-lite"/>
    </source>
</evidence>
<sequence>MLTQIFIISPKQTRAHKPLKLSKSDRPTRYADLSESTSTTLANEQTISSSDTKILAMKTIPSVRISPPQQLHDSCFDWDDEDRRFGQISKLVR</sequence>
<dbReference type="AlphaFoldDB" id="A0A8S2TPB1"/>
<accession>A0A8S2TPB1</accession>
<feature type="region of interest" description="Disordered" evidence="1">
    <location>
        <begin position="21"/>
        <end position="45"/>
    </location>
</feature>
<feature type="non-terminal residue" evidence="2">
    <location>
        <position position="93"/>
    </location>
</feature>
<reference evidence="2" key="1">
    <citation type="submission" date="2021-02" db="EMBL/GenBank/DDBJ databases">
        <authorList>
            <person name="Nowell W R."/>
        </authorList>
    </citation>
    <scope>NUCLEOTIDE SEQUENCE</scope>
</reference>
<dbReference type="Proteomes" id="UP000676336">
    <property type="component" value="Unassembled WGS sequence"/>
</dbReference>
<evidence type="ECO:0000313" key="2">
    <source>
        <dbReference type="EMBL" id="CAF4292514.1"/>
    </source>
</evidence>
<proteinExistence type="predicted"/>